<evidence type="ECO:0000256" key="1">
    <source>
        <dbReference type="SAM" id="SignalP"/>
    </source>
</evidence>
<reference evidence="2" key="2">
    <citation type="submission" date="2020-11" db="EMBL/GenBank/DDBJ databases">
        <authorList>
            <person name="McCartney M.A."/>
            <person name="Auch B."/>
            <person name="Kono T."/>
            <person name="Mallez S."/>
            <person name="Becker A."/>
            <person name="Gohl D.M."/>
            <person name="Silverstein K.A.T."/>
            <person name="Koren S."/>
            <person name="Bechman K.B."/>
            <person name="Herman A."/>
            <person name="Abrahante J.E."/>
            <person name="Garbe J."/>
        </authorList>
    </citation>
    <scope>NUCLEOTIDE SEQUENCE</scope>
    <source>
        <strain evidence="2">Duluth1</strain>
        <tissue evidence="2">Whole animal</tissue>
    </source>
</reference>
<keyword evidence="3" id="KW-1185">Reference proteome</keyword>
<feature type="chain" id="PRO_5039198194" evidence="1">
    <location>
        <begin position="28"/>
        <end position="173"/>
    </location>
</feature>
<organism evidence="2 3">
    <name type="scientific">Dreissena polymorpha</name>
    <name type="common">Zebra mussel</name>
    <name type="synonym">Mytilus polymorpha</name>
    <dbReference type="NCBI Taxonomy" id="45954"/>
    <lineage>
        <taxon>Eukaryota</taxon>
        <taxon>Metazoa</taxon>
        <taxon>Spiralia</taxon>
        <taxon>Lophotrochozoa</taxon>
        <taxon>Mollusca</taxon>
        <taxon>Bivalvia</taxon>
        <taxon>Autobranchia</taxon>
        <taxon>Heteroconchia</taxon>
        <taxon>Euheterodonta</taxon>
        <taxon>Imparidentia</taxon>
        <taxon>Neoheterodontei</taxon>
        <taxon>Myida</taxon>
        <taxon>Dreissenoidea</taxon>
        <taxon>Dreissenidae</taxon>
        <taxon>Dreissena</taxon>
    </lineage>
</organism>
<dbReference type="EMBL" id="JAIWYP010000003">
    <property type="protein sequence ID" value="KAH3846725.1"/>
    <property type="molecule type" value="Genomic_DNA"/>
</dbReference>
<name>A0A9D4KV65_DREPO</name>
<comment type="caution">
    <text evidence="2">The sequence shown here is derived from an EMBL/GenBank/DDBJ whole genome shotgun (WGS) entry which is preliminary data.</text>
</comment>
<gene>
    <name evidence="2" type="ORF">DPMN_089027</name>
</gene>
<dbReference type="AlphaFoldDB" id="A0A9D4KV65"/>
<reference evidence="2" key="1">
    <citation type="journal article" date="2019" name="bioRxiv">
        <title>The Genome of the Zebra Mussel, Dreissena polymorpha: A Resource for Invasive Species Research.</title>
        <authorList>
            <person name="McCartney M.A."/>
            <person name="Auch B."/>
            <person name="Kono T."/>
            <person name="Mallez S."/>
            <person name="Zhang Y."/>
            <person name="Obille A."/>
            <person name="Becker A."/>
            <person name="Abrahante J.E."/>
            <person name="Garbe J."/>
            <person name="Badalamenti J.P."/>
            <person name="Herman A."/>
            <person name="Mangelson H."/>
            <person name="Liachko I."/>
            <person name="Sullivan S."/>
            <person name="Sone E.D."/>
            <person name="Koren S."/>
            <person name="Silverstein K.A.T."/>
            <person name="Beckman K.B."/>
            <person name="Gohl D.M."/>
        </authorList>
    </citation>
    <scope>NUCLEOTIDE SEQUENCE</scope>
    <source>
        <strain evidence="2">Duluth1</strain>
        <tissue evidence="2">Whole animal</tissue>
    </source>
</reference>
<evidence type="ECO:0000313" key="3">
    <source>
        <dbReference type="Proteomes" id="UP000828390"/>
    </source>
</evidence>
<feature type="signal peptide" evidence="1">
    <location>
        <begin position="1"/>
        <end position="27"/>
    </location>
</feature>
<protein>
    <submittedName>
        <fullName evidence="2">Uncharacterized protein</fullName>
    </submittedName>
</protein>
<keyword evidence="1" id="KW-0732">Signal</keyword>
<dbReference type="Proteomes" id="UP000828390">
    <property type="component" value="Unassembled WGS sequence"/>
</dbReference>
<evidence type="ECO:0000313" key="2">
    <source>
        <dbReference type="EMBL" id="KAH3846725.1"/>
    </source>
</evidence>
<accession>A0A9D4KV65</accession>
<sequence length="173" mass="19229">MKYRKSTNKYCDILVILLLLSVIFTQTGNVNSQITNQNTRPFPPLFNAAQYRPVLTEPSQGTCGVQDRSAYCKSSIFPISISTCTQDFCVQQCPGRSETPSYFDLLTQKTGFSDCVFLDTINKRPGSPFQSASMSFIGSGPTCFVTPTVTPNMTSTQEFTISLWVWPKMNNNG</sequence>
<proteinExistence type="predicted"/>